<evidence type="ECO:0000313" key="3">
    <source>
        <dbReference type="Proteomes" id="UP001163823"/>
    </source>
</evidence>
<evidence type="ECO:0000256" key="1">
    <source>
        <dbReference type="SAM" id="Phobius"/>
    </source>
</evidence>
<comment type="caution">
    <text evidence="2">The sequence shown here is derived from an EMBL/GenBank/DDBJ whole genome shotgun (WGS) entry which is preliminary data.</text>
</comment>
<dbReference type="AlphaFoldDB" id="A0AAD7LJJ0"/>
<protein>
    <submittedName>
        <fullName evidence="2">Oxidoreductase/transition metal ion-binding protein</fullName>
    </submittedName>
</protein>
<sequence>MARYRNDQYYYSFWEYLSFSVHLYFFIAVLLFILGLLWYINYHSAFEDLMIQVKLFLILVPLFLLLLIHCLSTEGLAFLLPFPEKETFHRAGGSPWGVALLLVFLLFMISYQSSFHERWLLGFR</sequence>
<dbReference type="EMBL" id="JARAOO010000008">
    <property type="protein sequence ID" value="KAJ7959168.1"/>
    <property type="molecule type" value="Genomic_DNA"/>
</dbReference>
<feature type="transmembrane region" description="Helical" evidence="1">
    <location>
        <begin position="21"/>
        <end position="40"/>
    </location>
</feature>
<dbReference type="PANTHER" id="PTHR33306:SF24">
    <property type="entry name" value="TRANSMEMBRANE PROTEIN"/>
    <property type="match status" value="1"/>
</dbReference>
<keyword evidence="3" id="KW-1185">Reference proteome</keyword>
<feature type="transmembrane region" description="Helical" evidence="1">
    <location>
        <begin position="55"/>
        <end position="80"/>
    </location>
</feature>
<keyword evidence="1" id="KW-0812">Transmembrane</keyword>
<evidence type="ECO:0000313" key="2">
    <source>
        <dbReference type="EMBL" id="KAJ7959168.1"/>
    </source>
</evidence>
<keyword evidence="1" id="KW-1133">Transmembrane helix</keyword>
<proteinExistence type="predicted"/>
<accession>A0AAD7LJJ0</accession>
<gene>
    <name evidence="2" type="ORF">O6P43_019782</name>
</gene>
<dbReference type="PANTHER" id="PTHR33306">
    <property type="entry name" value="EXPRESSED PROTEIN-RELATED-RELATED"/>
    <property type="match status" value="1"/>
</dbReference>
<keyword evidence="1" id="KW-0472">Membrane</keyword>
<reference evidence="2" key="1">
    <citation type="journal article" date="2023" name="Science">
        <title>Elucidation of the pathway for biosynthesis of saponin adjuvants from the soapbark tree.</title>
        <authorList>
            <person name="Reed J."/>
            <person name="Orme A."/>
            <person name="El-Demerdash A."/>
            <person name="Owen C."/>
            <person name="Martin L.B.B."/>
            <person name="Misra R.C."/>
            <person name="Kikuchi S."/>
            <person name="Rejzek M."/>
            <person name="Martin A.C."/>
            <person name="Harkess A."/>
            <person name="Leebens-Mack J."/>
            <person name="Louveau T."/>
            <person name="Stephenson M.J."/>
            <person name="Osbourn A."/>
        </authorList>
    </citation>
    <scope>NUCLEOTIDE SEQUENCE</scope>
    <source>
        <strain evidence="2">S10</strain>
    </source>
</reference>
<organism evidence="2 3">
    <name type="scientific">Quillaja saponaria</name>
    <name type="common">Soap bark tree</name>
    <dbReference type="NCBI Taxonomy" id="32244"/>
    <lineage>
        <taxon>Eukaryota</taxon>
        <taxon>Viridiplantae</taxon>
        <taxon>Streptophyta</taxon>
        <taxon>Embryophyta</taxon>
        <taxon>Tracheophyta</taxon>
        <taxon>Spermatophyta</taxon>
        <taxon>Magnoliopsida</taxon>
        <taxon>eudicotyledons</taxon>
        <taxon>Gunneridae</taxon>
        <taxon>Pentapetalae</taxon>
        <taxon>rosids</taxon>
        <taxon>fabids</taxon>
        <taxon>Fabales</taxon>
        <taxon>Quillajaceae</taxon>
        <taxon>Quillaja</taxon>
    </lineage>
</organism>
<dbReference type="Proteomes" id="UP001163823">
    <property type="component" value="Chromosome 8"/>
</dbReference>
<name>A0AAD7LJJ0_QUISA</name>
<dbReference type="KEGG" id="qsa:O6P43_019782"/>
<feature type="transmembrane region" description="Helical" evidence="1">
    <location>
        <begin position="92"/>
        <end position="111"/>
    </location>
</feature>